<name>A0A382LXF6_9ZZZZ</name>
<proteinExistence type="predicted"/>
<dbReference type="EMBL" id="UINC01089806">
    <property type="protein sequence ID" value="SVC41188.1"/>
    <property type="molecule type" value="Genomic_DNA"/>
</dbReference>
<gene>
    <name evidence="1" type="ORF">METZ01_LOCUS294042</name>
</gene>
<accession>A0A382LXF6</accession>
<protein>
    <submittedName>
        <fullName evidence="1">Uncharacterized protein</fullName>
    </submittedName>
</protein>
<organism evidence="1">
    <name type="scientific">marine metagenome</name>
    <dbReference type="NCBI Taxonomy" id="408172"/>
    <lineage>
        <taxon>unclassified sequences</taxon>
        <taxon>metagenomes</taxon>
        <taxon>ecological metagenomes</taxon>
    </lineage>
</organism>
<reference evidence="1" key="1">
    <citation type="submission" date="2018-05" db="EMBL/GenBank/DDBJ databases">
        <authorList>
            <person name="Lanie J.A."/>
            <person name="Ng W.-L."/>
            <person name="Kazmierczak K.M."/>
            <person name="Andrzejewski T.M."/>
            <person name="Davidsen T.M."/>
            <person name="Wayne K.J."/>
            <person name="Tettelin H."/>
            <person name="Glass J.I."/>
            <person name="Rusch D."/>
            <person name="Podicherti R."/>
            <person name="Tsui H.-C.T."/>
            <person name="Winkler M.E."/>
        </authorList>
    </citation>
    <scope>NUCLEOTIDE SEQUENCE</scope>
</reference>
<dbReference type="AlphaFoldDB" id="A0A382LXF6"/>
<sequence length="63" mass="7098">MELVKLTCTDNNKTLDATVMKKSERFLEVVVEGTNTKVVLKKESSNEKYYIGHMAGLEFISEG</sequence>
<evidence type="ECO:0000313" key="1">
    <source>
        <dbReference type="EMBL" id="SVC41188.1"/>
    </source>
</evidence>